<dbReference type="InterPro" id="IPR000924">
    <property type="entry name" value="Glu/Gln-tRNA-synth"/>
</dbReference>
<organism evidence="10 11">
    <name type="scientific">Thiohalomonas denitrificans</name>
    <dbReference type="NCBI Taxonomy" id="415747"/>
    <lineage>
        <taxon>Bacteria</taxon>
        <taxon>Pseudomonadati</taxon>
        <taxon>Pseudomonadota</taxon>
        <taxon>Gammaproteobacteria</taxon>
        <taxon>Thiohalomonadales</taxon>
        <taxon>Thiohalomonadaceae</taxon>
        <taxon>Thiohalomonas</taxon>
    </lineage>
</organism>
<keyword evidence="2 7" id="KW-0479">Metal-binding</keyword>
<evidence type="ECO:0000256" key="8">
    <source>
        <dbReference type="RuleBase" id="RU363037"/>
    </source>
</evidence>
<evidence type="ECO:0000313" key="10">
    <source>
        <dbReference type="EMBL" id="SCZ49349.1"/>
    </source>
</evidence>
<feature type="binding site" evidence="7">
    <location>
        <position position="177"/>
    </location>
    <ligand>
        <name>L-glutamate</name>
        <dbReference type="ChEBI" id="CHEBI:29985"/>
    </ligand>
</feature>
<dbReference type="RefSeq" id="WP_092991570.1">
    <property type="nucleotide sequence ID" value="NZ_FMWD01000001.1"/>
</dbReference>
<evidence type="ECO:0000256" key="5">
    <source>
        <dbReference type="ARBA" id="ARBA00022840"/>
    </source>
</evidence>
<dbReference type="GO" id="GO:0006400">
    <property type="term" value="P:tRNA modification"/>
    <property type="evidence" value="ECO:0007669"/>
    <property type="project" value="InterPro"/>
</dbReference>
<feature type="domain" description="Glutamyl/glutaminyl-tRNA synthetase class Ib catalytic" evidence="9">
    <location>
        <begin position="6"/>
        <end position="237"/>
    </location>
</feature>
<dbReference type="STRING" id="415747.SAMN03097708_00130"/>
<feature type="short sequence motif" description="'HIGH' region" evidence="7">
    <location>
        <begin position="9"/>
        <end position="19"/>
    </location>
</feature>
<dbReference type="EC" id="6.1.1.-" evidence="7"/>
<feature type="binding site" evidence="7">
    <location>
        <position position="100"/>
    </location>
    <ligand>
        <name>Zn(2+)</name>
        <dbReference type="ChEBI" id="CHEBI:29105"/>
    </ligand>
</feature>
<dbReference type="InterPro" id="IPR014729">
    <property type="entry name" value="Rossmann-like_a/b/a_fold"/>
</dbReference>
<dbReference type="NCBIfam" id="NF004313">
    <property type="entry name" value="PRK05710.1-2"/>
    <property type="match status" value="1"/>
</dbReference>
<evidence type="ECO:0000256" key="3">
    <source>
        <dbReference type="ARBA" id="ARBA00022741"/>
    </source>
</evidence>
<accession>A0A1G5PJX7</accession>
<evidence type="ECO:0000256" key="6">
    <source>
        <dbReference type="ARBA" id="ARBA00023146"/>
    </source>
</evidence>
<feature type="binding site" evidence="7">
    <location>
        <position position="236"/>
    </location>
    <ligand>
        <name>ATP</name>
        <dbReference type="ChEBI" id="CHEBI:30616"/>
    </ligand>
</feature>
<keyword evidence="8" id="KW-0648">Protein biosynthesis</keyword>
<dbReference type="Gene3D" id="3.40.50.620">
    <property type="entry name" value="HUPs"/>
    <property type="match status" value="1"/>
</dbReference>
<reference evidence="10 11" key="1">
    <citation type="submission" date="2016-10" db="EMBL/GenBank/DDBJ databases">
        <authorList>
            <person name="de Groot N.N."/>
        </authorList>
    </citation>
    <scope>NUCLEOTIDE SEQUENCE [LARGE SCALE GENOMIC DNA]</scope>
    <source>
        <strain evidence="10 11">HLD2</strain>
    </source>
</reference>
<evidence type="ECO:0000259" key="9">
    <source>
        <dbReference type="Pfam" id="PF00749"/>
    </source>
</evidence>
<feature type="binding site" evidence="7">
    <location>
        <position position="123"/>
    </location>
    <ligand>
        <name>Zn(2+)</name>
        <dbReference type="ChEBI" id="CHEBI:29105"/>
    </ligand>
</feature>
<dbReference type="GO" id="GO:0006424">
    <property type="term" value="P:glutamyl-tRNA aminoacylation"/>
    <property type="evidence" value="ECO:0007669"/>
    <property type="project" value="InterPro"/>
</dbReference>
<dbReference type="InterPro" id="IPR022380">
    <property type="entry name" value="Glu-Q_tRNA(Asp)_Synthase"/>
</dbReference>
<dbReference type="NCBIfam" id="TIGR03838">
    <property type="entry name" value="queuosine_YadB"/>
    <property type="match status" value="1"/>
</dbReference>
<evidence type="ECO:0000256" key="1">
    <source>
        <dbReference type="ARBA" id="ARBA00022598"/>
    </source>
</evidence>
<evidence type="ECO:0000313" key="11">
    <source>
        <dbReference type="Proteomes" id="UP000199648"/>
    </source>
</evidence>
<dbReference type="InterPro" id="IPR049940">
    <property type="entry name" value="GluQ/Sye"/>
</dbReference>
<evidence type="ECO:0000256" key="4">
    <source>
        <dbReference type="ARBA" id="ARBA00022833"/>
    </source>
</evidence>
<dbReference type="OrthoDB" id="9807503at2"/>
<dbReference type="GO" id="GO:0005524">
    <property type="term" value="F:ATP binding"/>
    <property type="evidence" value="ECO:0007669"/>
    <property type="project" value="UniProtKB-KW"/>
</dbReference>
<sequence>MNHIGRFAPSPSGPLHFGSLVAAVGSFLQARSQDGLWLVRMEDVDRPREVPGAADAILRSLEAFGLYWDGEVVYQSRRDEAYRAALRELERLGVAYGCVCSRKEVAAAIAASGGTPGVYPGSCRTAAPAGRRARTIRVNVAGQHIRFEDRLQGVFSQELERDVGDFVVRRADGLFAYQLAVVVDDAEQGVTEVVRGSDLLDSTPRQIYLQQMLGVPTPRYLHLPVVVNAAGEKLSKQTFAGPLDPATPLPALVRALSFLGQHPPAELLRVSLEEFWHWAIEQWEPNHIPAVKARTSP</sequence>
<comment type="cofactor">
    <cofactor evidence="7">
        <name>Zn(2+)</name>
        <dbReference type="ChEBI" id="CHEBI:29105"/>
    </cofactor>
    <text evidence="7">Binds 1 zinc ion per subunit.</text>
</comment>
<proteinExistence type="inferred from homology"/>
<dbReference type="EMBL" id="FMWD01000001">
    <property type="protein sequence ID" value="SCZ49349.1"/>
    <property type="molecule type" value="Genomic_DNA"/>
</dbReference>
<feature type="binding site" evidence="7">
    <location>
        <begin position="6"/>
        <end position="10"/>
    </location>
    <ligand>
        <name>L-glutamate</name>
        <dbReference type="ChEBI" id="CHEBI:29985"/>
    </ligand>
</feature>
<dbReference type="FunFam" id="3.40.50.620:FF:000093">
    <property type="entry name" value="Glutamyl-Q tRNA(Asp) synthetase"/>
    <property type="match status" value="1"/>
</dbReference>
<dbReference type="PRINTS" id="PR00987">
    <property type="entry name" value="TRNASYNTHGLU"/>
</dbReference>
<name>A0A1G5PJX7_9GAMM</name>
<dbReference type="Pfam" id="PF00749">
    <property type="entry name" value="tRNA-synt_1c"/>
    <property type="match status" value="1"/>
</dbReference>
<dbReference type="AlphaFoldDB" id="A0A1G5PJX7"/>
<keyword evidence="11" id="KW-1185">Reference proteome</keyword>
<keyword evidence="6 7" id="KW-0030">Aminoacyl-tRNA synthetase</keyword>
<feature type="short sequence motif" description="'KMSKS' region" evidence="7">
    <location>
        <begin position="233"/>
        <end position="237"/>
    </location>
</feature>
<keyword evidence="1 7" id="KW-0436">Ligase</keyword>
<dbReference type="GO" id="GO:0008270">
    <property type="term" value="F:zinc ion binding"/>
    <property type="evidence" value="ECO:0007669"/>
    <property type="project" value="UniProtKB-UniRule"/>
</dbReference>
<dbReference type="InterPro" id="IPR020058">
    <property type="entry name" value="Glu/Gln-tRNA-synth_Ib_cat-dom"/>
</dbReference>
<dbReference type="SUPFAM" id="SSF52374">
    <property type="entry name" value="Nucleotidylyl transferase"/>
    <property type="match status" value="1"/>
</dbReference>
<comment type="similarity">
    <text evidence="7">Belongs to the class-I aminoacyl-tRNA synthetase family. GluQ subfamily.</text>
</comment>
<keyword evidence="5 7" id="KW-0067">ATP-binding</keyword>
<dbReference type="HAMAP" id="MF_01428">
    <property type="entry name" value="Glu_Q_tRNA_synth"/>
    <property type="match status" value="1"/>
</dbReference>
<keyword evidence="4 7" id="KW-0862">Zinc</keyword>
<dbReference type="GO" id="GO:0004818">
    <property type="term" value="F:glutamate-tRNA ligase activity"/>
    <property type="evidence" value="ECO:0007669"/>
    <property type="project" value="TreeGrafter"/>
</dbReference>
<protein>
    <recommendedName>
        <fullName evidence="7">Glutamyl-Q tRNA(Asp) synthetase</fullName>
        <shortName evidence="7">Glu-Q-RSs</shortName>
        <ecNumber evidence="7">6.1.1.-</ecNumber>
    </recommendedName>
</protein>
<comment type="function">
    <text evidence="7">Catalyzes the tRNA-independent activation of glutamate in presence of ATP and the subsequent transfer of glutamate onto a tRNA(Asp). Glutamate is transferred on the 2-amino-5-(4,5-dihydroxy-2-cyclopenten-1-yl) moiety of the queuosine in the wobble position of the QUC anticodon.</text>
</comment>
<feature type="binding site" evidence="7">
    <location>
        <position position="42"/>
    </location>
    <ligand>
        <name>L-glutamate</name>
        <dbReference type="ChEBI" id="CHEBI:29985"/>
    </ligand>
</feature>
<evidence type="ECO:0000256" key="7">
    <source>
        <dbReference type="HAMAP-Rule" id="MF_01428"/>
    </source>
</evidence>
<keyword evidence="3 7" id="KW-0547">Nucleotide-binding</keyword>
<feature type="binding site" evidence="7">
    <location>
        <position position="119"/>
    </location>
    <ligand>
        <name>Zn(2+)</name>
        <dbReference type="ChEBI" id="CHEBI:29105"/>
    </ligand>
</feature>
<dbReference type="PANTHER" id="PTHR43311:SF1">
    <property type="entry name" value="GLUTAMYL-Q TRNA(ASP) SYNTHETASE"/>
    <property type="match status" value="1"/>
</dbReference>
<dbReference type="PANTHER" id="PTHR43311">
    <property type="entry name" value="GLUTAMATE--TRNA LIGASE"/>
    <property type="match status" value="1"/>
</dbReference>
<dbReference type="GO" id="GO:0005829">
    <property type="term" value="C:cytosol"/>
    <property type="evidence" value="ECO:0007669"/>
    <property type="project" value="TreeGrafter"/>
</dbReference>
<evidence type="ECO:0000256" key="2">
    <source>
        <dbReference type="ARBA" id="ARBA00022723"/>
    </source>
</evidence>
<dbReference type="Proteomes" id="UP000199648">
    <property type="component" value="Unassembled WGS sequence"/>
</dbReference>
<feature type="binding site" evidence="7">
    <location>
        <position position="98"/>
    </location>
    <ligand>
        <name>Zn(2+)</name>
        <dbReference type="ChEBI" id="CHEBI:29105"/>
    </ligand>
</feature>
<dbReference type="NCBIfam" id="NF004314">
    <property type="entry name" value="PRK05710.1-3"/>
    <property type="match status" value="1"/>
</dbReference>
<gene>
    <name evidence="7" type="primary">gluQ</name>
    <name evidence="10" type="ORF">SAMN03097708_00130</name>
</gene>
<feature type="binding site" evidence="7">
    <location>
        <position position="195"/>
    </location>
    <ligand>
        <name>L-glutamate</name>
        <dbReference type="ChEBI" id="CHEBI:29985"/>
    </ligand>
</feature>